<gene>
    <name evidence="11" type="ORF">IAC54_08295</name>
</gene>
<dbReference type="GO" id="GO:0006281">
    <property type="term" value="P:DNA repair"/>
    <property type="evidence" value="ECO:0007669"/>
    <property type="project" value="UniProtKB-KW"/>
</dbReference>
<keyword evidence="6" id="KW-0378">Hydrolase</keyword>
<evidence type="ECO:0000256" key="1">
    <source>
        <dbReference type="ARBA" id="ARBA00001936"/>
    </source>
</evidence>
<dbReference type="InterPro" id="IPR051547">
    <property type="entry name" value="TDP2-like"/>
</dbReference>
<dbReference type="PANTHER" id="PTHR15822:SF4">
    <property type="entry name" value="TYROSYL-DNA PHOSPHODIESTERASE 2"/>
    <property type="match status" value="1"/>
</dbReference>
<dbReference type="GO" id="GO:0016787">
    <property type="term" value="F:hydrolase activity"/>
    <property type="evidence" value="ECO:0007669"/>
    <property type="project" value="UniProtKB-KW"/>
</dbReference>
<evidence type="ECO:0000313" key="11">
    <source>
        <dbReference type="EMBL" id="MBO8438875.1"/>
    </source>
</evidence>
<evidence type="ECO:0000256" key="9">
    <source>
        <dbReference type="SAM" id="Phobius"/>
    </source>
</evidence>
<feature type="transmembrane region" description="Helical" evidence="9">
    <location>
        <begin position="39"/>
        <end position="61"/>
    </location>
</feature>
<dbReference type="GO" id="GO:0046872">
    <property type="term" value="F:metal ion binding"/>
    <property type="evidence" value="ECO:0007669"/>
    <property type="project" value="UniProtKB-KW"/>
</dbReference>
<reference evidence="11" key="2">
    <citation type="journal article" date="2021" name="PeerJ">
        <title>Extensive microbial diversity within the chicken gut microbiome revealed by metagenomics and culture.</title>
        <authorList>
            <person name="Gilroy R."/>
            <person name="Ravi A."/>
            <person name="Getino M."/>
            <person name="Pursley I."/>
            <person name="Horton D.L."/>
            <person name="Alikhan N.F."/>
            <person name="Baker D."/>
            <person name="Gharbi K."/>
            <person name="Hall N."/>
            <person name="Watson M."/>
            <person name="Adriaenssens E.M."/>
            <person name="Foster-Nyarko E."/>
            <person name="Jarju S."/>
            <person name="Secka A."/>
            <person name="Antonio M."/>
            <person name="Oren A."/>
            <person name="Chaudhuri R.R."/>
            <person name="La Ragione R."/>
            <person name="Hildebrand F."/>
            <person name="Pallen M.J."/>
        </authorList>
    </citation>
    <scope>NUCLEOTIDE SEQUENCE</scope>
    <source>
        <strain evidence="11">G3-4614</strain>
    </source>
</reference>
<protein>
    <submittedName>
        <fullName evidence="11">Endonuclease/exonuclease/phosphatase family protein</fullName>
    </submittedName>
</protein>
<dbReference type="EMBL" id="JADIMW010000084">
    <property type="protein sequence ID" value="MBO8438875.1"/>
    <property type="molecule type" value="Genomic_DNA"/>
</dbReference>
<evidence type="ECO:0000256" key="3">
    <source>
        <dbReference type="ARBA" id="ARBA00022722"/>
    </source>
</evidence>
<keyword evidence="5" id="KW-0227">DNA damage</keyword>
<keyword evidence="7" id="KW-0460">Magnesium</keyword>
<name>A0A9D9H4E7_9BACT</name>
<dbReference type="AlphaFoldDB" id="A0A9D9H4E7"/>
<keyword evidence="9" id="KW-1133">Transmembrane helix</keyword>
<dbReference type="PANTHER" id="PTHR15822">
    <property type="entry name" value="TRAF AND TNF RECEPTOR-ASSOCIATED PROTEIN"/>
    <property type="match status" value="1"/>
</dbReference>
<dbReference type="Pfam" id="PF03372">
    <property type="entry name" value="Exo_endo_phos"/>
    <property type="match status" value="1"/>
</dbReference>
<feature type="transmembrane region" description="Helical" evidence="9">
    <location>
        <begin position="12"/>
        <end position="33"/>
    </location>
</feature>
<evidence type="ECO:0000313" key="12">
    <source>
        <dbReference type="Proteomes" id="UP000823636"/>
    </source>
</evidence>
<keyword evidence="11" id="KW-0255">Endonuclease</keyword>
<sequence>MGILKRTYNSIGAAIGIFAGVLLAISAYAHLVSPEKYHYMAYMAIIFPGVLLLNILLFIFWVVQWNKVALITLFSLFVCSGPIFLYSPLHVIPQQQKGGDTLSLLTYNVCAFSQYAKHNSKKSNPIIEYVKKSGADIVCLQEYGYTTDGSNLSRINIDTALTKVYPYRAVFAYGGDWITRLGIACYSKYPITDTVQILSPGQNSSILCTLDVNGRKLSLVVNHLASNKLSLKDRGFFKYLSNHPDKIDEYQDGIKKHLIRKFGLASMLRASQADTISAAIAGLGDNIIVCGDFNDTPQSYTYNKIRGKLDDAYAKTGNGPGITYNRDRFYFRIDHVLYGKALRPIKTEIEHVCYSDHYPVKVLFEWND</sequence>
<keyword evidence="8" id="KW-0234">DNA repair</keyword>
<organism evidence="11 12">
    <name type="scientific">Candidatus Caccoplasma merdipullorum</name>
    <dbReference type="NCBI Taxonomy" id="2840718"/>
    <lineage>
        <taxon>Bacteria</taxon>
        <taxon>Pseudomonadati</taxon>
        <taxon>Bacteroidota</taxon>
        <taxon>Bacteroidia</taxon>
        <taxon>Bacteroidales</taxon>
        <taxon>Bacteroidaceae</taxon>
        <taxon>Bacteroidaceae incertae sedis</taxon>
        <taxon>Candidatus Caccoplasma</taxon>
    </lineage>
</organism>
<dbReference type="Gene3D" id="3.60.10.10">
    <property type="entry name" value="Endonuclease/exonuclease/phosphatase"/>
    <property type="match status" value="1"/>
</dbReference>
<evidence type="ECO:0000256" key="5">
    <source>
        <dbReference type="ARBA" id="ARBA00022763"/>
    </source>
</evidence>
<dbReference type="CDD" id="cd09084">
    <property type="entry name" value="EEP-2"/>
    <property type="match status" value="1"/>
</dbReference>
<evidence type="ECO:0000256" key="2">
    <source>
        <dbReference type="ARBA" id="ARBA00001946"/>
    </source>
</evidence>
<comment type="cofactor">
    <cofactor evidence="1">
        <name>Mn(2+)</name>
        <dbReference type="ChEBI" id="CHEBI:29035"/>
    </cofactor>
</comment>
<evidence type="ECO:0000259" key="10">
    <source>
        <dbReference type="Pfam" id="PF03372"/>
    </source>
</evidence>
<accession>A0A9D9H4E7</accession>
<comment type="caution">
    <text evidence="11">The sequence shown here is derived from an EMBL/GenBank/DDBJ whole genome shotgun (WGS) entry which is preliminary data.</text>
</comment>
<evidence type="ECO:0000256" key="4">
    <source>
        <dbReference type="ARBA" id="ARBA00022723"/>
    </source>
</evidence>
<proteinExistence type="predicted"/>
<feature type="domain" description="Endonuclease/exonuclease/phosphatase" evidence="10">
    <location>
        <begin position="105"/>
        <end position="357"/>
    </location>
</feature>
<keyword evidence="9" id="KW-0812">Transmembrane</keyword>
<keyword evidence="9" id="KW-0472">Membrane</keyword>
<keyword evidence="4" id="KW-0479">Metal-binding</keyword>
<keyword evidence="3" id="KW-0540">Nuclease</keyword>
<dbReference type="InterPro" id="IPR005135">
    <property type="entry name" value="Endo/exonuclease/phosphatase"/>
</dbReference>
<dbReference type="Proteomes" id="UP000823636">
    <property type="component" value="Unassembled WGS sequence"/>
</dbReference>
<evidence type="ECO:0000256" key="8">
    <source>
        <dbReference type="ARBA" id="ARBA00023204"/>
    </source>
</evidence>
<dbReference type="GO" id="GO:0004519">
    <property type="term" value="F:endonuclease activity"/>
    <property type="evidence" value="ECO:0007669"/>
    <property type="project" value="UniProtKB-KW"/>
</dbReference>
<reference evidence="11" key="1">
    <citation type="submission" date="2020-10" db="EMBL/GenBank/DDBJ databases">
        <authorList>
            <person name="Gilroy R."/>
        </authorList>
    </citation>
    <scope>NUCLEOTIDE SEQUENCE</scope>
    <source>
        <strain evidence="11">G3-4614</strain>
    </source>
</reference>
<comment type="cofactor">
    <cofactor evidence="2">
        <name>Mg(2+)</name>
        <dbReference type="ChEBI" id="CHEBI:18420"/>
    </cofactor>
</comment>
<evidence type="ECO:0000256" key="7">
    <source>
        <dbReference type="ARBA" id="ARBA00022842"/>
    </source>
</evidence>
<feature type="transmembrane region" description="Helical" evidence="9">
    <location>
        <begin position="68"/>
        <end position="87"/>
    </location>
</feature>
<dbReference type="SUPFAM" id="SSF56219">
    <property type="entry name" value="DNase I-like"/>
    <property type="match status" value="1"/>
</dbReference>
<dbReference type="InterPro" id="IPR036691">
    <property type="entry name" value="Endo/exonu/phosph_ase_sf"/>
</dbReference>
<evidence type="ECO:0000256" key="6">
    <source>
        <dbReference type="ARBA" id="ARBA00022801"/>
    </source>
</evidence>